<keyword evidence="2" id="KW-0472">Membrane</keyword>
<dbReference type="PANTHER" id="PTHR12286">
    <property type="entry name" value="SACCHAROPINE DEHYDROGENASE-LIKE OXIDOREDUCTASE"/>
    <property type="match status" value="1"/>
</dbReference>
<keyword evidence="2" id="KW-0812">Transmembrane</keyword>
<keyword evidence="5" id="KW-1185">Reference proteome</keyword>
<organism evidence="4 5">
    <name type="scientific">Bursaphelenchus okinawaensis</name>
    <dbReference type="NCBI Taxonomy" id="465554"/>
    <lineage>
        <taxon>Eukaryota</taxon>
        <taxon>Metazoa</taxon>
        <taxon>Ecdysozoa</taxon>
        <taxon>Nematoda</taxon>
        <taxon>Chromadorea</taxon>
        <taxon>Rhabditida</taxon>
        <taxon>Tylenchina</taxon>
        <taxon>Tylenchomorpha</taxon>
        <taxon>Aphelenchoidea</taxon>
        <taxon>Aphelenchoididae</taxon>
        <taxon>Bursaphelenchus</taxon>
    </lineage>
</organism>
<accession>A0A811KLF1</accession>
<comment type="caution">
    <text evidence="4">The sequence shown here is derived from an EMBL/GenBank/DDBJ whole genome shotgun (WGS) entry which is preliminary data.</text>
</comment>
<dbReference type="InterPro" id="IPR051276">
    <property type="entry name" value="Saccharopine_DH-like_oxidrdct"/>
</dbReference>
<feature type="transmembrane region" description="Helical" evidence="2">
    <location>
        <begin position="269"/>
        <end position="292"/>
    </location>
</feature>
<proteinExistence type="inferred from homology"/>
<dbReference type="GO" id="GO:0005811">
    <property type="term" value="C:lipid droplet"/>
    <property type="evidence" value="ECO:0007669"/>
    <property type="project" value="TreeGrafter"/>
</dbReference>
<name>A0A811KLF1_9BILA</name>
<dbReference type="SUPFAM" id="SSF51735">
    <property type="entry name" value="NAD(P)-binding Rossmann-fold domains"/>
    <property type="match status" value="1"/>
</dbReference>
<dbReference type="Proteomes" id="UP000783686">
    <property type="component" value="Unassembled WGS sequence"/>
</dbReference>
<evidence type="ECO:0000256" key="2">
    <source>
        <dbReference type="SAM" id="Phobius"/>
    </source>
</evidence>
<keyword evidence="2" id="KW-1133">Transmembrane helix</keyword>
<dbReference type="Gene3D" id="3.40.50.720">
    <property type="entry name" value="NAD(P)-binding Rossmann-like Domain"/>
    <property type="match status" value="1"/>
</dbReference>
<reference evidence="4" key="1">
    <citation type="submission" date="2020-09" db="EMBL/GenBank/DDBJ databases">
        <authorList>
            <person name="Kikuchi T."/>
        </authorList>
    </citation>
    <scope>NUCLEOTIDE SEQUENCE</scope>
    <source>
        <strain evidence="4">SH1</strain>
    </source>
</reference>
<dbReference type="GO" id="GO:0005886">
    <property type="term" value="C:plasma membrane"/>
    <property type="evidence" value="ECO:0007669"/>
    <property type="project" value="TreeGrafter"/>
</dbReference>
<dbReference type="AlphaFoldDB" id="A0A811KLF1"/>
<dbReference type="InterPro" id="IPR005097">
    <property type="entry name" value="Sacchrp_dh_NADP-bd"/>
</dbReference>
<feature type="domain" description="Saccharopine dehydrogenase NADP binding" evidence="3">
    <location>
        <begin position="8"/>
        <end position="139"/>
    </location>
</feature>
<evidence type="ECO:0000313" key="5">
    <source>
        <dbReference type="Proteomes" id="UP000614601"/>
    </source>
</evidence>
<evidence type="ECO:0000256" key="1">
    <source>
        <dbReference type="ARBA" id="ARBA00038048"/>
    </source>
</evidence>
<protein>
    <recommendedName>
        <fullName evidence="3">Saccharopine dehydrogenase NADP binding domain-containing protein</fullName>
    </recommendedName>
</protein>
<gene>
    <name evidence="4" type="ORF">BOKJ2_LOCUS6581</name>
</gene>
<dbReference type="PANTHER" id="PTHR12286:SF5">
    <property type="entry name" value="SACCHAROPINE DEHYDROGENASE-LIKE OXIDOREDUCTASE"/>
    <property type="match status" value="1"/>
</dbReference>
<comment type="similarity">
    <text evidence="1">Belongs to the saccharopine dehydrogenase family.</text>
</comment>
<dbReference type="OrthoDB" id="10268090at2759"/>
<dbReference type="GO" id="GO:0005739">
    <property type="term" value="C:mitochondrion"/>
    <property type="evidence" value="ECO:0007669"/>
    <property type="project" value="TreeGrafter"/>
</dbReference>
<evidence type="ECO:0000259" key="3">
    <source>
        <dbReference type="Pfam" id="PF03435"/>
    </source>
</evidence>
<dbReference type="EMBL" id="CAJFDH010000003">
    <property type="protein sequence ID" value="CAD5216414.1"/>
    <property type="molecule type" value="Genomic_DNA"/>
</dbReference>
<dbReference type="InterPro" id="IPR036291">
    <property type="entry name" value="NAD(P)-bd_dom_sf"/>
</dbReference>
<dbReference type="Proteomes" id="UP000614601">
    <property type="component" value="Unassembled WGS sequence"/>
</dbReference>
<dbReference type="Pfam" id="PF03435">
    <property type="entry name" value="Sacchrp_dh_NADP"/>
    <property type="match status" value="1"/>
</dbReference>
<dbReference type="FunFam" id="3.40.50.720:FF:000178">
    <property type="entry name" value="Saccharopine dehydrogenase-like oxidoreductase"/>
    <property type="match status" value="1"/>
</dbReference>
<evidence type="ECO:0000313" key="4">
    <source>
        <dbReference type="EMBL" id="CAD5216414.1"/>
    </source>
</evidence>
<sequence length="416" mass="46506">MAKNYDLVLFGASGYTGQYVLEEFVRSFYYGKHTFAIAGRNRAKLEKTLQTVGDYTGQDLKIPILVADSSDYDALLEVTKQATVVISVVGPFRLYGELLVKACVEGKASYVDISGEPSFIEKMDYTYREQAEQNGVYIISACGFDSIPCDLGVQYLKDNFPGTLAYVETVAQGRPGPQGYKINDGTYQTIILSIENMSQDNIREIRKQLMPEKLERLPFKAPKRPLVWKDERTGRYVLPFLGSDRSIVIRSQYNDAIANKKYPPYVETYFAAPSAVWAYLILTWMAFVNLLTKFGPTRQFLKDYPDIASFGAFSKTGSNRAQVKSTTFTYYIHGTGWPESEPQVDKIPNRQLTVRVDGPDMGYIGTAGCVLSAALTIVEDKDNLPSKGGAFTPATAFAKTNIHKRLESFNITFKTV</sequence>
<dbReference type="GO" id="GO:0009247">
    <property type="term" value="P:glycolipid biosynthetic process"/>
    <property type="evidence" value="ECO:0007669"/>
    <property type="project" value="TreeGrafter"/>
</dbReference>
<dbReference type="EMBL" id="CAJFCW020000003">
    <property type="protein sequence ID" value="CAG9105905.1"/>
    <property type="molecule type" value="Genomic_DNA"/>
</dbReference>